<accession>A0A653E5D6</accession>
<comment type="catalytic activity">
    <reaction evidence="1 6">
        <text>a beta-lactam + H2O = a substituted beta-amino acid</text>
        <dbReference type="Rhea" id="RHEA:20401"/>
        <dbReference type="ChEBI" id="CHEBI:15377"/>
        <dbReference type="ChEBI" id="CHEBI:35627"/>
        <dbReference type="ChEBI" id="CHEBI:140347"/>
        <dbReference type="EC" id="3.5.2.6"/>
    </reaction>
</comment>
<comment type="similarity">
    <text evidence="2 6">Belongs to the class-C beta-lactamase family.</text>
</comment>
<evidence type="ECO:0000256" key="2">
    <source>
        <dbReference type="ARBA" id="ARBA00007840"/>
    </source>
</evidence>
<dbReference type="AlphaFoldDB" id="A0A653E5D6"/>
<keyword evidence="7" id="KW-0732">Signal</keyword>
<evidence type="ECO:0000256" key="7">
    <source>
        <dbReference type="SAM" id="SignalP"/>
    </source>
</evidence>
<dbReference type="Pfam" id="PF00144">
    <property type="entry name" value="Beta-lactamase"/>
    <property type="match status" value="1"/>
</dbReference>
<dbReference type="InterPro" id="IPR001586">
    <property type="entry name" value="Beta-lactam_class-C_AS"/>
</dbReference>
<feature type="chain" id="PRO_5024964829" description="Beta-lactamase" evidence="7">
    <location>
        <begin position="25"/>
        <end position="386"/>
    </location>
</feature>
<evidence type="ECO:0000256" key="1">
    <source>
        <dbReference type="ARBA" id="ARBA00001526"/>
    </source>
</evidence>
<dbReference type="GO" id="GO:0046677">
    <property type="term" value="P:response to antibiotic"/>
    <property type="evidence" value="ECO:0007669"/>
    <property type="project" value="UniProtKB-UniRule"/>
</dbReference>
<dbReference type="InterPro" id="IPR050491">
    <property type="entry name" value="AmpC-like"/>
</dbReference>
<protein>
    <recommendedName>
        <fullName evidence="3 6">Beta-lactamase</fullName>
        <ecNumber evidence="3 6">3.5.2.6</ecNumber>
    </recommendedName>
</protein>
<keyword evidence="4 6" id="KW-0378">Hydrolase</keyword>
<dbReference type="PANTHER" id="PTHR46825">
    <property type="entry name" value="D-ALANYL-D-ALANINE-CARBOXYPEPTIDASE/ENDOPEPTIDASE AMPH"/>
    <property type="match status" value="1"/>
</dbReference>
<dbReference type="PROSITE" id="PS00336">
    <property type="entry name" value="BETA_LACTAMASE_C"/>
    <property type="match status" value="1"/>
</dbReference>
<organism evidence="9">
    <name type="scientific">Pseudomonas marincola</name>
    <dbReference type="NCBI Taxonomy" id="437900"/>
    <lineage>
        <taxon>Bacteria</taxon>
        <taxon>Pseudomonadati</taxon>
        <taxon>Pseudomonadota</taxon>
        <taxon>Gammaproteobacteria</taxon>
        <taxon>Pseudomonadales</taxon>
        <taxon>Pseudomonadaceae</taxon>
        <taxon>Pseudomonas</taxon>
    </lineage>
</organism>
<dbReference type="InterPro" id="IPR058136">
    <property type="entry name" value="AmpC"/>
</dbReference>
<dbReference type="PANTHER" id="PTHR46825:SF8">
    <property type="entry name" value="BETA-LACTAMASE-RELATED"/>
    <property type="match status" value="1"/>
</dbReference>
<evidence type="ECO:0000259" key="8">
    <source>
        <dbReference type="Pfam" id="PF00144"/>
    </source>
</evidence>
<dbReference type="GO" id="GO:0030288">
    <property type="term" value="C:outer membrane-bounded periplasmic space"/>
    <property type="evidence" value="ECO:0007669"/>
    <property type="project" value="InterPro"/>
</dbReference>
<dbReference type="RefSeq" id="WP_150548627.1">
    <property type="nucleotide sequence ID" value="NZ_LR215729.2"/>
</dbReference>
<feature type="domain" description="Beta-lactamase-related" evidence="8">
    <location>
        <begin position="37"/>
        <end position="383"/>
    </location>
</feature>
<evidence type="ECO:0000256" key="5">
    <source>
        <dbReference type="ARBA" id="ARBA00023251"/>
    </source>
</evidence>
<dbReference type="GO" id="GO:0008800">
    <property type="term" value="F:beta-lactamase activity"/>
    <property type="evidence" value="ECO:0007669"/>
    <property type="project" value="UniProtKB-UniRule"/>
</dbReference>
<evidence type="ECO:0000313" key="9">
    <source>
        <dbReference type="EMBL" id="VEV97939.1"/>
    </source>
</evidence>
<evidence type="ECO:0000256" key="4">
    <source>
        <dbReference type="ARBA" id="ARBA00022801"/>
    </source>
</evidence>
<gene>
    <name evidence="9" type="primary">ampC</name>
    <name evidence="9" type="ORF">PMYSY11_2894</name>
</gene>
<name>A0A653E5D6_9PSED</name>
<evidence type="ECO:0000256" key="3">
    <source>
        <dbReference type="ARBA" id="ARBA00012865"/>
    </source>
</evidence>
<dbReference type="InterPro" id="IPR012338">
    <property type="entry name" value="Beta-lactam/transpept-like"/>
</dbReference>
<dbReference type="Gene3D" id="3.40.710.10">
    <property type="entry name" value="DD-peptidase/beta-lactamase superfamily"/>
    <property type="match status" value="1"/>
</dbReference>
<proteinExistence type="inferred from homology"/>
<dbReference type="GO" id="GO:0017001">
    <property type="term" value="P:antibiotic catabolic process"/>
    <property type="evidence" value="ECO:0007669"/>
    <property type="project" value="InterPro"/>
</dbReference>
<dbReference type="NCBIfam" id="NF033085">
    <property type="entry name" value="bla_class_C"/>
    <property type="match status" value="1"/>
</dbReference>
<keyword evidence="5 6" id="KW-0046">Antibiotic resistance</keyword>
<dbReference type="InterPro" id="IPR001466">
    <property type="entry name" value="Beta-lactam-related"/>
</dbReference>
<reference evidence="9" key="1">
    <citation type="submission" date="2019-02" db="EMBL/GenBank/DDBJ databases">
        <authorList>
            <consortium name="Genoscope - CEA"/>
            <person name="William W."/>
        </authorList>
    </citation>
    <scope>NUCLEOTIDE SEQUENCE [LARGE SCALE GENOMIC DNA]</scope>
    <source>
        <strain evidence="9">YSy11</strain>
    </source>
</reference>
<dbReference type="EC" id="3.5.2.6" evidence="3 6"/>
<evidence type="ECO:0000256" key="6">
    <source>
        <dbReference type="RuleBase" id="RU361140"/>
    </source>
</evidence>
<feature type="signal peptide" evidence="7">
    <location>
        <begin position="1"/>
        <end position="24"/>
    </location>
</feature>
<dbReference type="EMBL" id="LR215729">
    <property type="protein sequence ID" value="VEV97939.1"/>
    <property type="molecule type" value="Genomic_DNA"/>
</dbReference>
<sequence length="386" mass="41717">MCRRRTAVIGLPLVALLAANPLQAAKVSETSVKSAVDQSVLPLMQEQGIKGMAVGVTVDGERYLYSYGLAAAEGAVPVTAETLFEIGSLSKTFTATLAAYAQESGHLALTDRVTQHLPDFRGSAFDNISLLQLGTYSAGGLPLQFPDGVNNEPEMYRFYRQWQPSYAAGSHRQYSNPSIGLLGYIAARSMGKPFETLMQKQLFPALGLAHSYLQVPAAKMPDYAQGYMANGQPVRVSKGMLDAEAYGVKTTAGDVLRFIQLNMSAEALEKPYQRAIATTQQPYYKVAGMYQGLGWELYRYPTTLETLLQGNSSSMALEPHPVEPVAAGEPSGSEWLVNKTGSTNGFGAYAVFIPSKRVGVVLLANKNYPNALRVKAALQIIDTLKP</sequence>
<dbReference type="SUPFAM" id="SSF56601">
    <property type="entry name" value="beta-lactamase/transpeptidase-like"/>
    <property type="match status" value="1"/>
</dbReference>